<protein>
    <submittedName>
        <fullName evidence="4">DNA-protecting protein DprA</fullName>
    </submittedName>
</protein>
<proteinExistence type="inferred from homology"/>
<dbReference type="PANTHER" id="PTHR43022:SF1">
    <property type="entry name" value="PROTEIN SMF"/>
    <property type="match status" value="1"/>
</dbReference>
<accession>A0ABT0XXB9</accession>
<dbReference type="Pfam" id="PF17782">
    <property type="entry name" value="WHD_DprA"/>
    <property type="match status" value="1"/>
</dbReference>
<dbReference type="Gene3D" id="1.10.10.10">
    <property type="entry name" value="Winged helix-like DNA-binding domain superfamily/Winged helix DNA-binding domain"/>
    <property type="match status" value="1"/>
</dbReference>
<evidence type="ECO:0000259" key="2">
    <source>
        <dbReference type="Pfam" id="PF02481"/>
    </source>
</evidence>
<reference evidence="4 5" key="1">
    <citation type="submission" date="2022-06" db="EMBL/GenBank/DDBJ databases">
        <title>Actinoplanes abujensis sp. nov., isolated from Nigerian arid soil.</title>
        <authorList>
            <person name="Ding P."/>
        </authorList>
    </citation>
    <scope>NUCLEOTIDE SEQUENCE [LARGE SCALE GENOMIC DNA]</scope>
    <source>
        <strain evidence="5">TRM88002</strain>
    </source>
</reference>
<dbReference type="InterPro" id="IPR003488">
    <property type="entry name" value="DprA"/>
</dbReference>
<dbReference type="InterPro" id="IPR036390">
    <property type="entry name" value="WH_DNA-bd_sf"/>
</dbReference>
<comment type="similarity">
    <text evidence="1">Belongs to the DprA/Smf family.</text>
</comment>
<dbReference type="InterPro" id="IPR036388">
    <property type="entry name" value="WH-like_DNA-bd_sf"/>
</dbReference>
<keyword evidence="5" id="KW-1185">Reference proteome</keyword>
<evidence type="ECO:0000313" key="4">
    <source>
        <dbReference type="EMBL" id="MCM4078260.1"/>
    </source>
</evidence>
<feature type="domain" description="DprA winged helix" evidence="3">
    <location>
        <begin position="325"/>
        <end position="382"/>
    </location>
</feature>
<dbReference type="InterPro" id="IPR041614">
    <property type="entry name" value="DprA_WH"/>
</dbReference>
<dbReference type="SUPFAM" id="SSF46785">
    <property type="entry name" value="Winged helix' DNA-binding domain"/>
    <property type="match status" value="1"/>
</dbReference>
<dbReference type="InterPro" id="IPR057666">
    <property type="entry name" value="DrpA_SLOG"/>
</dbReference>
<dbReference type="RefSeq" id="WP_251798102.1">
    <property type="nucleotide sequence ID" value="NZ_JAMQOL010000015.1"/>
</dbReference>
<dbReference type="SUPFAM" id="SSF102405">
    <property type="entry name" value="MCP/YpsA-like"/>
    <property type="match status" value="1"/>
</dbReference>
<organism evidence="4 5">
    <name type="scientific">Paractinoplanes hotanensis</name>
    <dbReference type="NCBI Taxonomy" id="2906497"/>
    <lineage>
        <taxon>Bacteria</taxon>
        <taxon>Bacillati</taxon>
        <taxon>Actinomycetota</taxon>
        <taxon>Actinomycetes</taxon>
        <taxon>Micromonosporales</taxon>
        <taxon>Micromonosporaceae</taxon>
        <taxon>Paractinoplanes</taxon>
    </lineage>
</organism>
<dbReference type="PANTHER" id="PTHR43022">
    <property type="entry name" value="PROTEIN SMF"/>
    <property type="match status" value="1"/>
</dbReference>
<dbReference type="Proteomes" id="UP001523216">
    <property type="component" value="Unassembled WGS sequence"/>
</dbReference>
<comment type="caution">
    <text evidence="4">The sequence shown here is derived from an EMBL/GenBank/DDBJ whole genome shotgun (WGS) entry which is preliminary data.</text>
</comment>
<dbReference type="Pfam" id="PF02481">
    <property type="entry name" value="DNA_processg_A"/>
    <property type="match status" value="1"/>
</dbReference>
<evidence type="ECO:0000256" key="1">
    <source>
        <dbReference type="ARBA" id="ARBA00006525"/>
    </source>
</evidence>
<name>A0ABT0XXB9_9ACTN</name>
<evidence type="ECO:0000313" key="5">
    <source>
        <dbReference type="Proteomes" id="UP001523216"/>
    </source>
</evidence>
<feature type="domain" description="Smf/DprA SLOG" evidence="2">
    <location>
        <begin position="90"/>
        <end position="315"/>
    </location>
</feature>
<gene>
    <name evidence="4" type="ORF">LXN57_11860</name>
</gene>
<dbReference type="EMBL" id="JAMQOL010000015">
    <property type="protein sequence ID" value="MCM4078260.1"/>
    <property type="molecule type" value="Genomic_DNA"/>
</dbReference>
<sequence>MSEPGDDDAGSSADRMARIALTWLAEPGNRSMWSLVQSHGAPATLERLLNGDEPETAAAAIARAKANGFDPQQVADAALHRAERFGARLVVPSDEEWPERVNELATLETGRPGRLDQDTRPPLCLWVRGSWPLAETLHRSVAITGAHASTPYGVTVALDIVSGLCAKNWTVVAGGGFGIDTAAHRTALAEGGRPVAVLACGVDRPHPVGNAALFEQIAETGLLVSEWPPGFEPLRHRFLIRNRLTAAATVGAVLTEASPRSAAIQLMHRALSLRRAAMVVPGPVTSVMSAGCHELLRSHPATELVTGPADVLKALARPGRHDSAPEQRHGSLDPESAQVLQAVQQHGTATPESLATRTGLPLRTVLRRLPLLELAGLVQRTDNGVIAANRPS</sequence>
<dbReference type="Gene3D" id="3.40.50.450">
    <property type="match status" value="1"/>
</dbReference>
<evidence type="ECO:0000259" key="3">
    <source>
        <dbReference type="Pfam" id="PF17782"/>
    </source>
</evidence>